<gene>
    <name evidence="3" type="ORF">BCR33DRAFT_718538</name>
</gene>
<dbReference type="AlphaFoldDB" id="A0A1Y2C4J0"/>
<feature type="compositionally biased region" description="Pro residues" evidence="1">
    <location>
        <begin position="188"/>
        <end position="198"/>
    </location>
</feature>
<feature type="transmembrane region" description="Helical" evidence="2">
    <location>
        <begin position="112"/>
        <end position="133"/>
    </location>
</feature>
<comment type="caution">
    <text evidence="3">The sequence shown here is derived from an EMBL/GenBank/DDBJ whole genome shotgun (WGS) entry which is preliminary data.</text>
</comment>
<keyword evidence="4" id="KW-1185">Reference proteome</keyword>
<protein>
    <submittedName>
        <fullName evidence="3">Uncharacterized protein</fullName>
    </submittedName>
</protein>
<name>A0A1Y2C4J0_9FUNG</name>
<evidence type="ECO:0000313" key="3">
    <source>
        <dbReference type="EMBL" id="ORY41866.1"/>
    </source>
</evidence>
<evidence type="ECO:0000256" key="2">
    <source>
        <dbReference type="SAM" id="Phobius"/>
    </source>
</evidence>
<reference evidence="3 4" key="1">
    <citation type="submission" date="2016-07" db="EMBL/GenBank/DDBJ databases">
        <title>Pervasive Adenine N6-methylation of Active Genes in Fungi.</title>
        <authorList>
            <consortium name="DOE Joint Genome Institute"/>
            <person name="Mondo S.J."/>
            <person name="Dannebaum R.O."/>
            <person name="Kuo R.C."/>
            <person name="Labutti K."/>
            <person name="Haridas S."/>
            <person name="Kuo A."/>
            <person name="Salamov A."/>
            <person name="Ahrendt S.R."/>
            <person name="Lipzen A."/>
            <person name="Sullivan W."/>
            <person name="Andreopoulos W.B."/>
            <person name="Clum A."/>
            <person name="Lindquist E."/>
            <person name="Daum C."/>
            <person name="Ramamoorthy G.K."/>
            <person name="Gryganskyi A."/>
            <person name="Culley D."/>
            <person name="Magnuson J.K."/>
            <person name="James T.Y."/>
            <person name="O'Malley M.A."/>
            <person name="Stajich J.E."/>
            <person name="Spatafora J.W."/>
            <person name="Visel A."/>
            <person name="Grigoriev I.V."/>
        </authorList>
    </citation>
    <scope>NUCLEOTIDE SEQUENCE [LARGE SCALE GENOMIC DNA]</scope>
    <source>
        <strain evidence="3 4">JEL800</strain>
    </source>
</reference>
<keyword evidence="2" id="KW-0472">Membrane</keyword>
<keyword evidence="2" id="KW-0812">Transmembrane</keyword>
<evidence type="ECO:0000313" key="4">
    <source>
        <dbReference type="Proteomes" id="UP000193642"/>
    </source>
</evidence>
<dbReference type="Proteomes" id="UP000193642">
    <property type="component" value="Unassembled WGS sequence"/>
</dbReference>
<keyword evidence="2" id="KW-1133">Transmembrane helix</keyword>
<feature type="compositionally biased region" description="Basic and acidic residues" evidence="1">
    <location>
        <begin position="159"/>
        <end position="168"/>
    </location>
</feature>
<proteinExistence type="predicted"/>
<feature type="region of interest" description="Disordered" evidence="1">
    <location>
        <begin position="260"/>
        <end position="295"/>
    </location>
</feature>
<sequence length="295" mass="31731">MPSLFPLSIRVPISGDVSDSVAKGNSTISCTIVDNSKSSLPDTSKNWNSTACFMTDYDANSALCKCSTIGLVGIVVSKVAQPTLSLTTATPTASPQPSPTGSNEGDGEKPNVAVIVGACLGTAVFVAFLGYLYDRKQRRKRRKLVNSLNDIVMPPQKPTRMDNSERNSRSTSAVNSTHSTVDTIHVPAPLPDDMPPPGLGKADPRLVSELLAEQELQSLVNPNTLSLQSLNTDMDEKDLERRESNGGAFASLDSFKINKRRQESRVYPVDDEGMGEAMKSQRPGSAGQTDWPFTI</sequence>
<organism evidence="3 4">
    <name type="scientific">Rhizoclosmatium globosum</name>
    <dbReference type="NCBI Taxonomy" id="329046"/>
    <lineage>
        <taxon>Eukaryota</taxon>
        <taxon>Fungi</taxon>
        <taxon>Fungi incertae sedis</taxon>
        <taxon>Chytridiomycota</taxon>
        <taxon>Chytridiomycota incertae sedis</taxon>
        <taxon>Chytridiomycetes</taxon>
        <taxon>Chytridiales</taxon>
        <taxon>Chytriomycetaceae</taxon>
        <taxon>Rhizoclosmatium</taxon>
    </lineage>
</organism>
<feature type="region of interest" description="Disordered" evidence="1">
    <location>
        <begin position="87"/>
        <end position="109"/>
    </location>
</feature>
<dbReference type="EMBL" id="MCGO01000030">
    <property type="protein sequence ID" value="ORY41866.1"/>
    <property type="molecule type" value="Genomic_DNA"/>
</dbReference>
<feature type="region of interest" description="Disordered" evidence="1">
    <location>
        <begin position="146"/>
        <end position="203"/>
    </location>
</feature>
<accession>A0A1Y2C4J0</accession>
<feature type="compositionally biased region" description="Polar residues" evidence="1">
    <location>
        <begin position="169"/>
        <end position="182"/>
    </location>
</feature>
<evidence type="ECO:0000256" key="1">
    <source>
        <dbReference type="SAM" id="MobiDB-lite"/>
    </source>
</evidence>